<dbReference type="Proteomes" id="UP001556692">
    <property type="component" value="Unassembled WGS sequence"/>
</dbReference>
<gene>
    <name evidence="1" type="ORF">ABGN05_14435</name>
</gene>
<name>A0ABV3SLT0_9HYPH</name>
<dbReference type="RefSeq" id="WP_367954743.1">
    <property type="nucleotide sequence ID" value="NZ_JBDPGJ010000003.1"/>
</dbReference>
<evidence type="ECO:0000313" key="1">
    <source>
        <dbReference type="EMBL" id="MEX0406861.1"/>
    </source>
</evidence>
<accession>A0ABV3SLT0</accession>
<keyword evidence="2" id="KW-1185">Reference proteome</keyword>
<sequence length="120" mass="12067">MSRTSLLGLLCAVTRALALVTVVLVIGFGTSPHAHGIVVGDAVTHTGILVDVGHDGSHQDVGVHPPSATHCGSGVICVAALPLAPVLLPAPETSLVRFAIVDSAAASSPTFGLLRPPRRG</sequence>
<dbReference type="EMBL" id="JBDPGJ010000003">
    <property type="protein sequence ID" value="MEX0406861.1"/>
    <property type="molecule type" value="Genomic_DNA"/>
</dbReference>
<proteinExistence type="predicted"/>
<protein>
    <submittedName>
        <fullName evidence="1">Uncharacterized protein</fullName>
    </submittedName>
</protein>
<comment type="caution">
    <text evidence="1">The sequence shown here is derived from an EMBL/GenBank/DDBJ whole genome shotgun (WGS) entry which is preliminary data.</text>
</comment>
<organism evidence="1 2">
    <name type="scientific">Aquibium pacificus</name>
    <dbReference type="NCBI Taxonomy" id="3153579"/>
    <lineage>
        <taxon>Bacteria</taxon>
        <taxon>Pseudomonadati</taxon>
        <taxon>Pseudomonadota</taxon>
        <taxon>Alphaproteobacteria</taxon>
        <taxon>Hyphomicrobiales</taxon>
        <taxon>Phyllobacteriaceae</taxon>
        <taxon>Aquibium</taxon>
    </lineage>
</organism>
<evidence type="ECO:0000313" key="2">
    <source>
        <dbReference type="Proteomes" id="UP001556692"/>
    </source>
</evidence>
<reference evidence="1 2" key="1">
    <citation type="submission" date="2024-05" db="EMBL/GenBank/DDBJ databases">
        <authorList>
            <person name="Jiang F."/>
        </authorList>
    </citation>
    <scope>NUCLEOTIDE SEQUENCE [LARGE SCALE GENOMIC DNA]</scope>
    <source>
        <strain evidence="1 2">LZ166</strain>
    </source>
</reference>